<proteinExistence type="predicted"/>
<name>A0A4U5N216_STECR</name>
<dbReference type="AlphaFoldDB" id="A0A4U5N216"/>
<reference evidence="1 2" key="2">
    <citation type="journal article" date="2019" name="G3 (Bethesda)">
        <title>Hybrid Assembly of the Genome of the Entomopathogenic Nematode Steinernema carpocapsae Identifies the X-Chromosome.</title>
        <authorList>
            <person name="Serra L."/>
            <person name="Macchietto M."/>
            <person name="Macias-Munoz A."/>
            <person name="McGill C.J."/>
            <person name="Rodriguez I.M."/>
            <person name="Rodriguez B."/>
            <person name="Murad R."/>
            <person name="Mortazavi A."/>
        </authorList>
    </citation>
    <scope>NUCLEOTIDE SEQUENCE [LARGE SCALE GENOMIC DNA]</scope>
    <source>
        <strain evidence="1 2">ALL</strain>
    </source>
</reference>
<gene>
    <name evidence="1" type="ORF">L596_017434</name>
</gene>
<organism evidence="1 2">
    <name type="scientific">Steinernema carpocapsae</name>
    <name type="common">Entomopathogenic nematode</name>
    <dbReference type="NCBI Taxonomy" id="34508"/>
    <lineage>
        <taxon>Eukaryota</taxon>
        <taxon>Metazoa</taxon>
        <taxon>Ecdysozoa</taxon>
        <taxon>Nematoda</taxon>
        <taxon>Chromadorea</taxon>
        <taxon>Rhabditida</taxon>
        <taxon>Tylenchina</taxon>
        <taxon>Panagrolaimomorpha</taxon>
        <taxon>Strongyloidoidea</taxon>
        <taxon>Steinernematidae</taxon>
        <taxon>Steinernema</taxon>
    </lineage>
</organism>
<protein>
    <submittedName>
        <fullName evidence="1">Uncharacterized protein</fullName>
    </submittedName>
</protein>
<dbReference type="EMBL" id="AZBU02000005">
    <property type="protein sequence ID" value="TKR76274.1"/>
    <property type="molecule type" value="Genomic_DNA"/>
</dbReference>
<evidence type="ECO:0000313" key="2">
    <source>
        <dbReference type="Proteomes" id="UP000298663"/>
    </source>
</evidence>
<keyword evidence="2" id="KW-1185">Reference proteome</keyword>
<reference evidence="1 2" key="1">
    <citation type="journal article" date="2015" name="Genome Biol.">
        <title>Comparative genomics of Steinernema reveals deeply conserved gene regulatory networks.</title>
        <authorList>
            <person name="Dillman A.R."/>
            <person name="Macchietto M."/>
            <person name="Porter C.F."/>
            <person name="Rogers A."/>
            <person name="Williams B."/>
            <person name="Antoshechkin I."/>
            <person name="Lee M.M."/>
            <person name="Goodwin Z."/>
            <person name="Lu X."/>
            <person name="Lewis E.E."/>
            <person name="Goodrich-Blair H."/>
            <person name="Stock S.P."/>
            <person name="Adams B.J."/>
            <person name="Sternberg P.W."/>
            <person name="Mortazavi A."/>
        </authorList>
    </citation>
    <scope>NUCLEOTIDE SEQUENCE [LARGE SCALE GENOMIC DNA]</scope>
    <source>
        <strain evidence="1 2">ALL</strain>
    </source>
</reference>
<dbReference type="Proteomes" id="UP000298663">
    <property type="component" value="Unassembled WGS sequence"/>
</dbReference>
<accession>A0A4U5N216</accession>
<evidence type="ECO:0000313" key="1">
    <source>
        <dbReference type="EMBL" id="TKR76274.1"/>
    </source>
</evidence>
<sequence>MWSDIQTTVSLYIALNDGKLIVCYIIHIYHTRDNQSTLHNIRASLFTFKRFCCHCFAMEFRQLSQPSRCPYKSQICRRMFGYGCCWIFATDLISL</sequence>
<comment type="caution">
    <text evidence="1">The sequence shown here is derived from an EMBL/GenBank/DDBJ whole genome shotgun (WGS) entry which is preliminary data.</text>
</comment>